<feature type="transmembrane region" description="Helical" evidence="6">
    <location>
        <begin position="180"/>
        <end position="200"/>
    </location>
</feature>
<keyword evidence="2 6" id="KW-0812">Transmembrane</keyword>
<comment type="subcellular location">
    <subcellularLocation>
        <location evidence="1">Membrane</location>
        <topology evidence="1">Multi-pass membrane protein</topology>
    </subcellularLocation>
</comment>
<evidence type="ECO:0000256" key="2">
    <source>
        <dbReference type="ARBA" id="ARBA00022692"/>
    </source>
</evidence>
<reference evidence="8" key="1">
    <citation type="journal article" date="2014" name="Genome Announc.">
        <title>Draft genome sequence of the plant-pathogenic soil fungus Rhizoctonia solani anastomosis group 3 strain Rhs1AP.</title>
        <authorList>
            <person name="Cubeta M.A."/>
            <person name="Thomas E."/>
            <person name="Dean R.A."/>
            <person name="Jabaji S."/>
            <person name="Neate S.M."/>
            <person name="Tavantzis S."/>
            <person name="Toda T."/>
            <person name="Vilgalys R."/>
            <person name="Bharathan N."/>
            <person name="Fedorova-Abrams N."/>
            <person name="Pakala S.B."/>
            <person name="Pakala S.M."/>
            <person name="Zafar N."/>
            <person name="Joardar V."/>
            <person name="Losada L."/>
            <person name="Nierman W.C."/>
        </authorList>
    </citation>
    <scope>NUCLEOTIDE SEQUENCE [LARGE SCALE GENOMIC DNA]</scope>
    <source>
        <strain evidence="8">AG-3</strain>
    </source>
</reference>
<evidence type="ECO:0000256" key="3">
    <source>
        <dbReference type="ARBA" id="ARBA00022989"/>
    </source>
</evidence>
<dbReference type="AlphaFoldDB" id="X8JUN8"/>
<keyword evidence="4 6" id="KW-0472">Membrane</keyword>
<dbReference type="Proteomes" id="UP000030108">
    <property type="component" value="Unassembled WGS sequence"/>
</dbReference>
<dbReference type="InterPro" id="IPR045014">
    <property type="entry name" value="TM41A/B"/>
</dbReference>
<evidence type="ECO:0000256" key="6">
    <source>
        <dbReference type="SAM" id="Phobius"/>
    </source>
</evidence>
<dbReference type="GO" id="GO:0016020">
    <property type="term" value="C:membrane"/>
    <property type="evidence" value="ECO:0007669"/>
    <property type="project" value="UniProtKB-SubCell"/>
</dbReference>
<name>X8JUN8_9AGAM</name>
<evidence type="ECO:0000313" key="7">
    <source>
        <dbReference type="EMBL" id="EUC67492.1"/>
    </source>
</evidence>
<evidence type="ECO:0000256" key="4">
    <source>
        <dbReference type="ARBA" id="ARBA00023136"/>
    </source>
</evidence>
<feature type="region of interest" description="Disordered" evidence="5">
    <location>
        <begin position="302"/>
        <end position="345"/>
    </location>
</feature>
<dbReference type="PANTHER" id="PTHR43220:SF21">
    <property type="entry name" value="TRANSMEMBRANE PROTEIN 41A"/>
    <property type="match status" value="1"/>
</dbReference>
<evidence type="ECO:0000313" key="8">
    <source>
        <dbReference type="Proteomes" id="UP000030108"/>
    </source>
</evidence>
<dbReference type="OrthoDB" id="3364966at2759"/>
<organism evidence="7 8">
    <name type="scientific">Rhizoctonia solani AG-3 Rhs1AP</name>
    <dbReference type="NCBI Taxonomy" id="1086054"/>
    <lineage>
        <taxon>Eukaryota</taxon>
        <taxon>Fungi</taxon>
        <taxon>Dikarya</taxon>
        <taxon>Basidiomycota</taxon>
        <taxon>Agaricomycotina</taxon>
        <taxon>Agaricomycetes</taxon>
        <taxon>Cantharellales</taxon>
        <taxon>Ceratobasidiaceae</taxon>
        <taxon>Rhizoctonia</taxon>
    </lineage>
</organism>
<comment type="caution">
    <text evidence="7">The sequence shown here is derived from an EMBL/GenBank/DDBJ whole genome shotgun (WGS) entry which is preliminary data.</text>
</comment>
<keyword evidence="3 6" id="KW-1133">Transmembrane helix</keyword>
<dbReference type="EMBL" id="JATN01000285">
    <property type="protein sequence ID" value="EUC67492.1"/>
    <property type="molecule type" value="Genomic_DNA"/>
</dbReference>
<evidence type="ECO:0000256" key="5">
    <source>
        <dbReference type="SAM" id="MobiDB-lite"/>
    </source>
</evidence>
<feature type="transmembrane region" description="Helical" evidence="6">
    <location>
        <begin position="82"/>
        <end position="105"/>
    </location>
</feature>
<accession>X8JUN8</accession>
<dbReference type="PANTHER" id="PTHR43220">
    <property type="match status" value="1"/>
</dbReference>
<feature type="non-terminal residue" evidence="7">
    <location>
        <position position="345"/>
    </location>
</feature>
<proteinExistence type="predicted"/>
<gene>
    <name evidence="7" type="ORF">RSOL_511490</name>
</gene>
<sequence>MLDSLAFKLRPLPTADTADILAPSVTLDIKSATPPRRNFASLFISSPMQPIPALPTPVLSGGTFAVSCARAALPDANRRRKYLLPLVFLAVVFAVTAVPVIWGVMSLPIRSLNGMPTTLQQVAILGRDLQAYADSGLSGKAHVLGVLSIVAVWKHAFSIPGSVVLNVLAGALLSPALGTLLMTILTTIGSVCASVLSAPLTPLVRRFVPRPLHLVRQALEGHDEPTVTDPITEKPITFAQPADTQHNKSPTWGDSGDMTLRAVMTSPSMIVKLVVLSLLSLGPVLLRDRLVALLTSSIRSCESHHSQQSEKAGLIIGEPEHEKSHWRWSRKNLRKSSEAEAEEAN</sequence>
<evidence type="ECO:0000256" key="1">
    <source>
        <dbReference type="ARBA" id="ARBA00004141"/>
    </source>
</evidence>
<protein>
    <submittedName>
        <fullName evidence="7">SNARE associated domain protein, putative</fullName>
    </submittedName>
</protein>